<dbReference type="AlphaFoldDB" id="A0A9N9NYP2"/>
<keyword evidence="2" id="KW-1185">Reference proteome</keyword>
<sequence length="147" mass="17301">MHSIDLSIYEVYAFEEKEKEDVNNLQKEFKKKINAYVNSDINTNADNTFVDWDLAIEHIEKHSIENGFEVVKYRLQKNKRNEVVHHTFECKNSEMLEEIKFLTNIGCGMGLIICELQECFPDATNAAITYEKLMQLQYEEHGWFIDA</sequence>
<evidence type="ECO:0000313" key="1">
    <source>
        <dbReference type="EMBL" id="CAG8768764.1"/>
    </source>
</evidence>
<reference evidence="1" key="1">
    <citation type="submission" date="2021-06" db="EMBL/GenBank/DDBJ databases">
        <authorList>
            <person name="Kallberg Y."/>
            <person name="Tangrot J."/>
            <person name="Rosling A."/>
        </authorList>
    </citation>
    <scope>NUCLEOTIDE SEQUENCE</scope>
    <source>
        <strain evidence="1">FL966</strain>
    </source>
</reference>
<comment type="caution">
    <text evidence="1">The sequence shown here is derived from an EMBL/GenBank/DDBJ whole genome shotgun (WGS) entry which is preliminary data.</text>
</comment>
<protein>
    <submittedName>
        <fullName evidence="1">2461_t:CDS:1</fullName>
    </submittedName>
</protein>
<evidence type="ECO:0000313" key="2">
    <source>
        <dbReference type="Proteomes" id="UP000789759"/>
    </source>
</evidence>
<accession>A0A9N9NYP2</accession>
<proteinExistence type="predicted"/>
<gene>
    <name evidence="1" type="ORF">CPELLU_LOCUS15741</name>
</gene>
<dbReference type="OrthoDB" id="2442204at2759"/>
<feature type="non-terminal residue" evidence="1">
    <location>
        <position position="147"/>
    </location>
</feature>
<organism evidence="1 2">
    <name type="scientific">Cetraspora pellucida</name>
    <dbReference type="NCBI Taxonomy" id="1433469"/>
    <lineage>
        <taxon>Eukaryota</taxon>
        <taxon>Fungi</taxon>
        <taxon>Fungi incertae sedis</taxon>
        <taxon>Mucoromycota</taxon>
        <taxon>Glomeromycotina</taxon>
        <taxon>Glomeromycetes</taxon>
        <taxon>Diversisporales</taxon>
        <taxon>Gigasporaceae</taxon>
        <taxon>Cetraspora</taxon>
    </lineage>
</organism>
<name>A0A9N9NYP2_9GLOM</name>
<dbReference type="Proteomes" id="UP000789759">
    <property type="component" value="Unassembled WGS sequence"/>
</dbReference>
<dbReference type="EMBL" id="CAJVQA010021415">
    <property type="protein sequence ID" value="CAG8768764.1"/>
    <property type="molecule type" value="Genomic_DNA"/>
</dbReference>